<dbReference type="Proteomes" id="UP000054007">
    <property type="component" value="Unassembled WGS sequence"/>
</dbReference>
<name>A0A0D7BPG5_9AGAR</name>
<reference evidence="2 3" key="1">
    <citation type="journal article" date="2015" name="Fungal Genet. Biol.">
        <title>Evolution of novel wood decay mechanisms in Agaricales revealed by the genome sequences of Fistulina hepatica and Cylindrobasidium torrendii.</title>
        <authorList>
            <person name="Floudas D."/>
            <person name="Held B.W."/>
            <person name="Riley R."/>
            <person name="Nagy L.G."/>
            <person name="Koehler G."/>
            <person name="Ransdell A.S."/>
            <person name="Younus H."/>
            <person name="Chow J."/>
            <person name="Chiniquy J."/>
            <person name="Lipzen A."/>
            <person name="Tritt A."/>
            <person name="Sun H."/>
            <person name="Haridas S."/>
            <person name="LaButti K."/>
            <person name="Ohm R.A."/>
            <person name="Kues U."/>
            <person name="Blanchette R.A."/>
            <person name="Grigoriev I.V."/>
            <person name="Minto R.E."/>
            <person name="Hibbett D.S."/>
        </authorList>
    </citation>
    <scope>NUCLEOTIDE SEQUENCE [LARGE SCALE GENOMIC DNA]</scope>
    <source>
        <strain evidence="2 3">FP15055 ss-10</strain>
    </source>
</reference>
<dbReference type="EMBL" id="KN880445">
    <property type="protein sequence ID" value="KIY72307.1"/>
    <property type="molecule type" value="Genomic_DNA"/>
</dbReference>
<sequence>MDKVPNDVLLEIFRAVFTVRNGRIVIGLKDRRWVLAAVCRRWRSLIFDTPTFWKSIQILSVSCCKPSTGPALEEILLRSGNLPITVHLGQRQCPLSAYAKTVLTASVERWSSFVIYGQDDQTEEFLGDFGFPRPLPRLQQVEIEIEVSCDNRTFDVVKYLRPFVRCAGLKKLSIRAVPEQTVLPSWYELECSSFNVAGLGFPWGRLVQLALYAPMVTQNVLDVLRACVRLERLELGWRLIETGEDTYAIPPVSLPRLLTLDALNLLSFSVLSNMRFPNLVDLCTFAHGGMLASLLEISPLLALRTLRLRHLPLPISEDDLGESSFDAMTSLPSLKTIEFRSDVDSLPFIVNKLVSLAPKLHLKTIRLVHKSEAPMTSELCQNATMVDNVEALVAGFLAVEKRTLKLVVLDFRKFKLSSDPLRRPTRALRKTPLLRRLVAFKGQVTVAVFLQSK</sequence>
<accession>A0A0D7BPG5</accession>
<proteinExistence type="predicted"/>
<dbReference type="Gene3D" id="1.20.1280.50">
    <property type="match status" value="1"/>
</dbReference>
<evidence type="ECO:0000259" key="1">
    <source>
        <dbReference type="Pfam" id="PF12937"/>
    </source>
</evidence>
<evidence type="ECO:0000313" key="2">
    <source>
        <dbReference type="EMBL" id="KIY72307.1"/>
    </source>
</evidence>
<evidence type="ECO:0000313" key="3">
    <source>
        <dbReference type="Proteomes" id="UP000054007"/>
    </source>
</evidence>
<keyword evidence="3" id="KW-1185">Reference proteome</keyword>
<gene>
    <name evidence="2" type="ORF">CYLTODRAFT_450040</name>
</gene>
<dbReference type="Pfam" id="PF12937">
    <property type="entry name" value="F-box-like"/>
    <property type="match status" value="1"/>
</dbReference>
<organism evidence="2 3">
    <name type="scientific">Cylindrobasidium torrendii FP15055 ss-10</name>
    <dbReference type="NCBI Taxonomy" id="1314674"/>
    <lineage>
        <taxon>Eukaryota</taxon>
        <taxon>Fungi</taxon>
        <taxon>Dikarya</taxon>
        <taxon>Basidiomycota</taxon>
        <taxon>Agaricomycotina</taxon>
        <taxon>Agaricomycetes</taxon>
        <taxon>Agaricomycetidae</taxon>
        <taxon>Agaricales</taxon>
        <taxon>Marasmiineae</taxon>
        <taxon>Physalacriaceae</taxon>
        <taxon>Cylindrobasidium</taxon>
    </lineage>
</organism>
<dbReference type="OrthoDB" id="3365698at2759"/>
<dbReference type="InterPro" id="IPR001810">
    <property type="entry name" value="F-box_dom"/>
</dbReference>
<dbReference type="AlphaFoldDB" id="A0A0D7BPG5"/>
<protein>
    <recommendedName>
        <fullName evidence="1">F-box domain-containing protein</fullName>
    </recommendedName>
</protein>
<feature type="domain" description="F-box" evidence="1">
    <location>
        <begin position="2"/>
        <end position="56"/>
    </location>
</feature>
<dbReference type="SUPFAM" id="SSF52047">
    <property type="entry name" value="RNI-like"/>
    <property type="match status" value="1"/>
</dbReference>
<dbReference type="STRING" id="1314674.A0A0D7BPG5"/>